<evidence type="ECO:0000256" key="3">
    <source>
        <dbReference type="ARBA" id="ARBA00023125"/>
    </source>
</evidence>
<dbReference type="PANTHER" id="PTHR45914">
    <property type="entry name" value="TRANSCRIPTION FACTOR HEC3-RELATED"/>
    <property type="match status" value="1"/>
</dbReference>
<accession>A0AAD4X2H5</accession>
<keyword evidence="3" id="KW-0238">DNA-binding</keyword>
<dbReference type="Proteomes" id="UP001202328">
    <property type="component" value="Unassembled WGS sequence"/>
</dbReference>
<dbReference type="InterPro" id="IPR011598">
    <property type="entry name" value="bHLH_dom"/>
</dbReference>
<dbReference type="InterPro" id="IPR036638">
    <property type="entry name" value="HLH_DNA-bd_sf"/>
</dbReference>
<proteinExistence type="predicted"/>
<evidence type="ECO:0000256" key="5">
    <source>
        <dbReference type="ARBA" id="ARBA00023242"/>
    </source>
</evidence>
<feature type="compositionally biased region" description="Polar residues" evidence="6">
    <location>
        <begin position="297"/>
        <end position="313"/>
    </location>
</feature>
<sequence length="449" mass="49535">MEEKAVVIVFSINLMDILAGWDNLPRTVTNTSNVQPRFWSSQHHDIGGNNSMVSSNNIVGGGSMMNNQGDGFFHPNHPHHHELLQGMKTSASSLNSNRIREVVQQLAPAALDSVNVVGLNSSNTLMMNKQQDLSNVELCSSPMMSRPYNVISPYNGVFTATKVGSLMESLDCLMSVTKNTGTERISVEDLWDFGSGSSVVSSGESQNNKANEESKWQVNELDETVSQGSSNPNCVDINGVISSNANKSNYLKRKHGDGVRENGSYPLFDIKSDCFTTEAGFQLVAENPPKSKRSRLEQSSNINFQHPDSSVSFTDEPDTEAIAQMKEMIYRAAAFRPVNLGLEVVDKPRRKNVKISCDPQTVAARQRRERISERIRVLQKLVPGGSKMDTASMLDEAANYLKFLKSQVKALETIGQKLESMNNPTSLSTPQFDINSAFSMQALFQFPKP</sequence>
<dbReference type="GO" id="GO:0046983">
    <property type="term" value="F:protein dimerization activity"/>
    <property type="evidence" value="ECO:0007669"/>
    <property type="project" value="InterPro"/>
</dbReference>
<dbReference type="Pfam" id="PF00010">
    <property type="entry name" value="HLH"/>
    <property type="match status" value="1"/>
</dbReference>
<evidence type="ECO:0000313" key="9">
    <source>
        <dbReference type="Proteomes" id="UP001202328"/>
    </source>
</evidence>
<dbReference type="GO" id="GO:0003700">
    <property type="term" value="F:DNA-binding transcription factor activity"/>
    <property type="evidence" value="ECO:0007669"/>
    <property type="project" value="InterPro"/>
</dbReference>
<feature type="domain" description="BHLH" evidence="7">
    <location>
        <begin position="355"/>
        <end position="404"/>
    </location>
</feature>
<dbReference type="PROSITE" id="PS50888">
    <property type="entry name" value="BHLH"/>
    <property type="match status" value="1"/>
</dbReference>
<protein>
    <recommendedName>
        <fullName evidence="7">BHLH domain-containing protein</fullName>
    </recommendedName>
</protein>
<dbReference type="SMART" id="SM00353">
    <property type="entry name" value="HLH"/>
    <property type="match status" value="1"/>
</dbReference>
<evidence type="ECO:0000256" key="2">
    <source>
        <dbReference type="ARBA" id="ARBA00023015"/>
    </source>
</evidence>
<comment type="subcellular location">
    <subcellularLocation>
        <location evidence="1">Nucleus</location>
    </subcellularLocation>
</comment>
<dbReference type="GO" id="GO:0005634">
    <property type="term" value="C:nucleus"/>
    <property type="evidence" value="ECO:0007669"/>
    <property type="project" value="UniProtKB-SubCell"/>
</dbReference>
<dbReference type="EMBL" id="JAJJMB010018262">
    <property type="protein sequence ID" value="KAI3830479.1"/>
    <property type="molecule type" value="Genomic_DNA"/>
</dbReference>
<dbReference type="GO" id="GO:0003677">
    <property type="term" value="F:DNA binding"/>
    <property type="evidence" value="ECO:0007669"/>
    <property type="project" value="UniProtKB-KW"/>
</dbReference>
<comment type="caution">
    <text evidence="8">The sequence shown here is derived from an EMBL/GenBank/DDBJ whole genome shotgun (WGS) entry which is preliminary data.</text>
</comment>
<dbReference type="Gene3D" id="4.10.280.10">
    <property type="entry name" value="Helix-loop-helix DNA-binding domain"/>
    <property type="match status" value="1"/>
</dbReference>
<keyword evidence="9" id="KW-1185">Reference proteome</keyword>
<reference evidence="8" key="1">
    <citation type="submission" date="2022-04" db="EMBL/GenBank/DDBJ databases">
        <title>A functionally conserved STORR gene fusion in Papaver species that diverged 16.8 million years ago.</title>
        <authorList>
            <person name="Catania T."/>
        </authorList>
    </citation>
    <scope>NUCLEOTIDE SEQUENCE</scope>
    <source>
        <strain evidence="8">S-188037</strain>
    </source>
</reference>
<evidence type="ECO:0000313" key="8">
    <source>
        <dbReference type="EMBL" id="KAI3830479.1"/>
    </source>
</evidence>
<keyword evidence="4" id="KW-0804">Transcription</keyword>
<keyword evidence="5" id="KW-0539">Nucleus</keyword>
<feature type="region of interest" description="Disordered" evidence="6">
    <location>
        <begin position="288"/>
        <end position="315"/>
    </location>
</feature>
<dbReference type="InterPro" id="IPR045843">
    <property type="entry name" value="IND-like"/>
</dbReference>
<evidence type="ECO:0000256" key="4">
    <source>
        <dbReference type="ARBA" id="ARBA00023163"/>
    </source>
</evidence>
<dbReference type="AlphaFoldDB" id="A0AAD4X2H5"/>
<keyword evidence="2" id="KW-0805">Transcription regulation</keyword>
<evidence type="ECO:0000256" key="6">
    <source>
        <dbReference type="SAM" id="MobiDB-lite"/>
    </source>
</evidence>
<evidence type="ECO:0000256" key="1">
    <source>
        <dbReference type="ARBA" id="ARBA00004123"/>
    </source>
</evidence>
<dbReference type="FunFam" id="4.10.280.10:FF:000053">
    <property type="entry name" value="BHLH transcription factor"/>
    <property type="match status" value="1"/>
</dbReference>
<evidence type="ECO:0000259" key="7">
    <source>
        <dbReference type="PROSITE" id="PS50888"/>
    </source>
</evidence>
<name>A0AAD4X2H5_9MAGN</name>
<gene>
    <name evidence="8" type="ORF">MKW98_030642</name>
</gene>
<organism evidence="8 9">
    <name type="scientific">Papaver atlanticum</name>
    <dbReference type="NCBI Taxonomy" id="357466"/>
    <lineage>
        <taxon>Eukaryota</taxon>
        <taxon>Viridiplantae</taxon>
        <taxon>Streptophyta</taxon>
        <taxon>Embryophyta</taxon>
        <taxon>Tracheophyta</taxon>
        <taxon>Spermatophyta</taxon>
        <taxon>Magnoliopsida</taxon>
        <taxon>Ranunculales</taxon>
        <taxon>Papaveraceae</taxon>
        <taxon>Papaveroideae</taxon>
        <taxon>Papaver</taxon>
    </lineage>
</organism>
<dbReference type="PANTHER" id="PTHR45914:SF12">
    <property type="entry name" value="TRANSCRIPTION FACTOR BHLH87"/>
    <property type="match status" value="1"/>
</dbReference>
<dbReference type="SUPFAM" id="SSF47459">
    <property type="entry name" value="HLH, helix-loop-helix DNA-binding domain"/>
    <property type="match status" value="1"/>
</dbReference>